<dbReference type="Gene3D" id="3.30.450.20">
    <property type="entry name" value="PAS domain"/>
    <property type="match status" value="2"/>
</dbReference>
<dbReference type="PROSITE" id="PS50109">
    <property type="entry name" value="HIS_KIN"/>
    <property type="match status" value="1"/>
</dbReference>
<evidence type="ECO:0000256" key="5">
    <source>
        <dbReference type="ARBA" id="ARBA00022553"/>
    </source>
</evidence>
<keyword evidence="6" id="KW-0808">Transferase</keyword>
<keyword evidence="5" id="KW-0597">Phosphoprotein</keyword>
<dbReference type="GO" id="GO:0000155">
    <property type="term" value="F:phosphorelay sensor kinase activity"/>
    <property type="evidence" value="ECO:0007669"/>
    <property type="project" value="InterPro"/>
</dbReference>
<dbReference type="PANTHER" id="PTHR34220">
    <property type="entry name" value="SENSOR HISTIDINE KINASE YPDA"/>
    <property type="match status" value="1"/>
</dbReference>
<dbReference type="Gene3D" id="3.30.565.10">
    <property type="entry name" value="Histidine kinase-like ATPase, C-terminal domain"/>
    <property type="match status" value="1"/>
</dbReference>
<dbReference type="Pfam" id="PF00672">
    <property type="entry name" value="HAMP"/>
    <property type="match status" value="1"/>
</dbReference>
<dbReference type="AlphaFoldDB" id="A0A1C0ZSQ3"/>
<dbReference type="InterPro" id="IPR005467">
    <property type="entry name" value="His_kinase_dom"/>
</dbReference>
<feature type="domain" description="Histidine kinase" evidence="15">
    <location>
        <begin position="477"/>
        <end position="592"/>
    </location>
</feature>
<name>A0A1C0ZSQ3_9BACL</name>
<comment type="catalytic activity">
    <reaction evidence="1">
        <text>ATP + protein L-histidine = ADP + protein N-phospho-L-histidine.</text>
        <dbReference type="EC" id="2.7.13.3"/>
    </reaction>
</comment>
<dbReference type="Pfam" id="PF02743">
    <property type="entry name" value="dCache_1"/>
    <property type="match status" value="1"/>
</dbReference>
<evidence type="ECO:0000256" key="13">
    <source>
        <dbReference type="ARBA" id="ARBA00023136"/>
    </source>
</evidence>
<sequence length="595" mass="66213">MKIALRMNMISMKTWMTATFLAVALLSILLLTVVTNHTYGEEIKKNFFGLSNEVAASVNSQMDLYFSHILQSTNSLIRQDNLQTWLSAKGQSSATEDDNISLLMQRYVAFNHPEIIGMFLLSNDGRIVPMGAGFQPTLEPYSHEPWFLIPPAEKVTILPTHITNYPQQTGIPVISLIVPIYSIENVELQGKLVIDLTLSAIAPFFNVQAVGQAGEVMLIANDHVVFHPVKKFQGVDVSQTDLAGVTLPKRGQAEVAQVQGVKSLISVKQSVSTGWDVVLRVPYDQMSGGLQAAQKQILVIVIALIGIIGILVPILTGLFIRPVLHLKHVMQQVALGNWEGRSQTKSGLPEFRQLNYSFNSMVEQLNTLRLQEMNLRLSQKEALIKALQNQINPHFLYNSLDIIKSIAYLEGVPQVEAMAVHLANVYRYTTKAETLNSTVKEELANLADYLAIIHVRFPKHFQSRIYVHEKYYDCEMIRLVLQPIVENAVKYAIEPKGGRGMIAVSAYVENKDLVIEIADNGSGMSDPKVKELNGKLMDLSQNAAQETIPHGSLGLANVHARLVLHYGESYGIKVHSFPERGTIVWVRVPFQRTGS</sequence>
<dbReference type="CDD" id="cd06225">
    <property type="entry name" value="HAMP"/>
    <property type="match status" value="1"/>
</dbReference>
<evidence type="ECO:0000256" key="8">
    <source>
        <dbReference type="ARBA" id="ARBA00022741"/>
    </source>
</evidence>
<feature type="domain" description="HAMP" evidence="16">
    <location>
        <begin position="317"/>
        <end position="370"/>
    </location>
</feature>
<dbReference type="InterPro" id="IPR036890">
    <property type="entry name" value="HATPase_C_sf"/>
</dbReference>
<dbReference type="SUPFAM" id="SSF55874">
    <property type="entry name" value="ATPase domain of HSP90 chaperone/DNA topoisomerase II/histidine kinase"/>
    <property type="match status" value="1"/>
</dbReference>
<evidence type="ECO:0000256" key="11">
    <source>
        <dbReference type="ARBA" id="ARBA00022989"/>
    </source>
</evidence>
<dbReference type="PANTHER" id="PTHR34220:SF7">
    <property type="entry name" value="SENSOR HISTIDINE KINASE YPDA"/>
    <property type="match status" value="1"/>
</dbReference>
<dbReference type="RefSeq" id="WP_065857829.1">
    <property type="nucleotide sequence ID" value="NZ_LYPC01000028.1"/>
</dbReference>
<evidence type="ECO:0000313" key="17">
    <source>
        <dbReference type="EMBL" id="OCT11101.1"/>
    </source>
</evidence>
<keyword evidence="4" id="KW-1003">Cell membrane</keyword>
<evidence type="ECO:0000256" key="9">
    <source>
        <dbReference type="ARBA" id="ARBA00022777"/>
    </source>
</evidence>
<protein>
    <recommendedName>
        <fullName evidence="3">histidine kinase</fullName>
        <ecNumber evidence="3">2.7.13.3</ecNumber>
    </recommendedName>
</protein>
<keyword evidence="11 14" id="KW-1133">Transmembrane helix</keyword>
<evidence type="ECO:0000256" key="2">
    <source>
        <dbReference type="ARBA" id="ARBA00004651"/>
    </source>
</evidence>
<keyword evidence="12" id="KW-0902">Two-component regulatory system</keyword>
<dbReference type="InterPro" id="IPR033479">
    <property type="entry name" value="dCache_1"/>
</dbReference>
<dbReference type="SUPFAM" id="SSF158472">
    <property type="entry name" value="HAMP domain-like"/>
    <property type="match status" value="1"/>
</dbReference>
<reference evidence="18" key="1">
    <citation type="submission" date="2016-05" db="EMBL/GenBank/DDBJ databases">
        <title>Paenibacillus oryzae. sp. nov., isolated from the rice root.</title>
        <authorList>
            <person name="Zhang J."/>
            <person name="Zhang X."/>
        </authorList>
    </citation>
    <scope>NUCLEOTIDE SEQUENCE [LARGE SCALE GENOMIC DNA]</scope>
    <source>
        <strain evidence="18">KCTC13222</strain>
    </source>
</reference>
<dbReference type="OrthoDB" id="2491077at2"/>
<comment type="subcellular location">
    <subcellularLocation>
        <location evidence="2">Cell membrane</location>
        <topology evidence="2">Multi-pass membrane protein</topology>
    </subcellularLocation>
</comment>
<dbReference type="InterPro" id="IPR003594">
    <property type="entry name" value="HATPase_dom"/>
</dbReference>
<dbReference type="EC" id="2.7.13.3" evidence="3"/>
<dbReference type="Proteomes" id="UP000093309">
    <property type="component" value="Unassembled WGS sequence"/>
</dbReference>
<accession>A0A1C0ZSQ3</accession>
<keyword evidence="13 14" id="KW-0472">Membrane</keyword>
<dbReference type="GO" id="GO:0005524">
    <property type="term" value="F:ATP binding"/>
    <property type="evidence" value="ECO:0007669"/>
    <property type="project" value="UniProtKB-KW"/>
</dbReference>
<dbReference type="EMBL" id="LYPC01000028">
    <property type="protein sequence ID" value="OCT11101.1"/>
    <property type="molecule type" value="Genomic_DNA"/>
</dbReference>
<evidence type="ECO:0000256" key="10">
    <source>
        <dbReference type="ARBA" id="ARBA00022840"/>
    </source>
</evidence>
<dbReference type="Pfam" id="PF02518">
    <property type="entry name" value="HATPase_c"/>
    <property type="match status" value="1"/>
</dbReference>
<evidence type="ECO:0000256" key="7">
    <source>
        <dbReference type="ARBA" id="ARBA00022692"/>
    </source>
</evidence>
<evidence type="ECO:0000256" key="4">
    <source>
        <dbReference type="ARBA" id="ARBA00022475"/>
    </source>
</evidence>
<dbReference type="InterPro" id="IPR010559">
    <property type="entry name" value="Sig_transdc_His_kin_internal"/>
</dbReference>
<dbReference type="InterPro" id="IPR050640">
    <property type="entry name" value="Bact_2-comp_sensor_kinase"/>
</dbReference>
<keyword evidence="8" id="KW-0547">Nucleotide-binding</keyword>
<dbReference type="STRING" id="512399.A8709_05260"/>
<dbReference type="GO" id="GO:0005886">
    <property type="term" value="C:plasma membrane"/>
    <property type="evidence" value="ECO:0007669"/>
    <property type="project" value="UniProtKB-SubCell"/>
</dbReference>
<organism evidence="17 18">
    <name type="scientific">Paenibacillus pectinilyticus</name>
    <dbReference type="NCBI Taxonomy" id="512399"/>
    <lineage>
        <taxon>Bacteria</taxon>
        <taxon>Bacillati</taxon>
        <taxon>Bacillota</taxon>
        <taxon>Bacilli</taxon>
        <taxon>Bacillales</taxon>
        <taxon>Paenibacillaceae</taxon>
        <taxon>Paenibacillus</taxon>
    </lineage>
</organism>
<evidence type="ECO:0000256" key="3">
    <source>
        <dbReference type="ARBA" id="ARBA00012438"/>
    </source>
</evidence>
<evidence type="ECO:0000259" key="15">
    <source>
        <dbReference type="PROSITE" id="PS50109"/>
    </source>
</evidence>
<keyword evidence="10" id="KW-0067">ATP-binding</keyword>
<dbReference type="Gene3D" id="6.10.340.10">
    <property type="match status" value="1"/>
</dbReference>
<evidence type="ECO:0000256" key="1">
    <source>
        <dbReference type="ARBA" id="ARBA00000085"/>
    </source>
</evidence>
<proteinExistence type="predicted"/>
<dbReference type="CDD" id="cd18773">
    <property type="entry name" value="PDC1_HK_sensor"/>
    <property type="match status" value="1"/>
</dbReference>
<keyword evidence="9" id="KW-0418">Kinase</keyword>
<dbReference type="SMART" id="SM00387">
    <property type="entry name" value="HATPase_c"/>
    <property type="match status" value="1"/>
</dbReference>
<gene>
    <name evidence="17" type="ORF">A8709_05260</name>
</gene>
<evidence type="ECO:0000313" key="18">
    <source>
        <dbReference type="Proteomes" id="UP000093309"/>
    </source>
</evidence>
<keyword evidence="7 14" id="KW-0812">Transmembrane</keyword>
<evidence type="ECO:0000256" key="12">
    <source>
        <dbReference type="ARBA" id="ARBA00023012"/>
    </source>
</evidence>
<comment type="caution">
    <text evidence="17">The sequence shown here is derived from an EMBL/GenBank/DDBJ whole genome shotgun (WGS) entry which is preliminary data.</text>
</comment>
<feature type="transmembrane region" description="Helical" evidence="14">
    <location>
        <begin position="297"/>
        <end position="320"/>
    </location>
</feature>
<dbReference type="PROSITE" id="PS50885">
    <property type="entry name" value="HAMP"/>
    <property type="match status" value="1"/>
</dbReference>
<keyword evidence="18" id="KW-1185">Reference proteome</keyword>
<evidence type="ECO:0000259" key="16">
    <source>
        <dbReference type="PROSITE" id="PS50885"/>
    </source>
</evidence>
<dbReference type="InterPro" id="IPR003660">
    <property type="entry name" value="HAMP_dom"/>
</dbReference>
<dbReference type="SMART" id="SM00304">
    <property type="entry name" value="HAMP"/>
    <property type="match status" value="1"/>
</dbReference>
<evidence type="ECO:0000256" key="6">
    <source>
        <dbReference type="ARBA" id="ARBA00022679"/>
    </source>
</evidence>
<evidence type="ECO:0000256" key="14">
    <source>
        <dbReference type="SAM" id="Phobius"/>
    </source>
</evidence>
<dbReference type="Pfam" id="PF06580">
    <property type="entry name" value="His_kinase"/>
    <property type="match status" value="1"/>
</dbReference>